<evidence type="ECO:0000313" key="1">
    <source>
        <dbReference type="EMBL" id="EPS26375.1"/>
    </source>
</evidence>
<sequence length="90" mass="9904">MSVAKTGLISDTGRLNMQFATSATPSVQQSHSGRREASLREIIRPHHDESLHCPFEASPLARDTLLATARAPDQTKMRRDGFGSTKMLLL</sequence>
<dbReference type="AlphaFoldDB" id="S7Z764"/>
<evidence type="ECO:0000313" key="2">
    <source>
        <dbReference type="Proteomes" id="UP000019376"/>
    </source>
</evidence>
<reference evidence="1 2" key="1">
    <citation type="journal article" date="2013" name="PLoS ONE">
        <title>Genomic and secretomic analyses reveal unique features of the lignocellulolytic enzyme system of Penicillium decumbens.</title>
        <authorList>
            <person name="Liu G."/>
            <person name="Zhang L."/>
            <person name="Wei X."/>
            <person name="Zou G."/>
            <person name="Qin Y."/>
            <person name="Ma L."/>
            <person name="Li J."/>
            <person name="Zheng H."/>
            <person name="Wang S."/>
            <person name="Wang C."/>
            <person name="Xun L."/>
            <person name="Zhao G.-P."/>
            <person name="Zhou Z."/>
            <person name="Qu Y."/>
        </authorList>
    </citation>
    <scope>NUCLEOTIDE SEQUENCE [LARGE SCALE GENOMIC DNA]</scope>
    <source>
        <strain evidence="2">114-2 / CGMCC 5302</strain>
    </source>
</reference>
<keyword evidence="2" id="KW-1185">Reference proteome</keyword>
<name>S7Z764_PENO1</name>
<gene>
    <name evidence="1" type="ORF">PDE_01311</name>
</gene>
<dbReference type="EMBL" id="KB644409">
    <property type="protein sequence ID" value="EPS26375.1"/>
    <property type="molecule type" value="Genomic_DNA"/>
</dbReference>
<dbReference type="HOGENOM" id="CLU_2441561_0_0_1"/>
<dbReference type="Proteomes" id="UP000019376">
    <property type="component" value="Unassembled WGS sequence"/>
</dbReference>
<protein>
    <submittedName>
        <fullName evidence="1">Uncharacterized protein</fullName>
    </submittedName>
</protein>
<proteinExistence type="predicted"/>
<accession>S7Z764</accession>
<organism evidence="1 2">
    <name type="scientific">Penicillium oxalicum (strain 114-2 / CGMCC 5302)</name>
    <name type="common">Penicillium decumbens</name>
    <dbReference type="NCBI Taxonomy" id="933388"/>
    <lineage>
        <taxon>Eukaryota</taxon>
        <taxon>Fungi</taxon>
        <taxon>Dikarya</taxon>
        <taxon>Ascomycota</taxon>
        <taxon>Pezizomycotina</taxon>
        <taxon>Eurotiomycetes</taxon>
        <taxon>Eurotiomycetidae</taxon>
        <taxon>Eurotiales</taxon>
        <taxon>Aspergillaceae</taxon>
        <taxon>Penicillium</taxon>
    </lineage>
</organism>